<dbReference type="EMBL" id="CP002770">
    <property type="protein sequence ID" value="AEG14395.1"/>
    <property type="molecule type" value="Genomic_DNA"/>
</dbReference>
<dbReference type="RefSeq" id="WP_013821910.1">
    <property type="nucleotide sequence ID" value="NC_015573.1"/>
</dbReference>
<accession>A0AAU8PNU4</accession>
<keyword evidence="2" id="KW-1185">Reference proteome</keyword>
<protein>
    <recommendedName>
        <fullName evidence="3">HEPN domain-containing protein</fullName>
    </recommendedName>
</protein>
<organism evidence="1 2">
    <name type="scientific">Desulfofundulus kuznetsovii (strain DSM 6115 / VKM B-1805 / 17)</name>
    <name type="common">Desulfotomaculum kuznetsovii</name>
    <dbReference type="NCBI Taxonomy" id="760568"/>
    <lineage>
        <taxon>Bacteria</taxon>
        <taxon>Bacillati</taxon>
        <taxon>Bacillota</taxon>
        <taxon>Clostridia</taxon>
        <taxon>Eubacteriales</taxon>
        <taxon>Peptococcaceae</taxon>
        <taxon>Desulfofundulus</taxon>
    </lineage>
</organism>
<evidence type="ECO:0000313" key="1">
    <source>
        <dbReference type="EMBL" id="AEG14395.1"/>
    </source>
</evidence>
<proteinExistence type="predicted"/>
<dbReference type="KEGG" id="dku:Desku_0789"/>
<dbReference type="Proteomes" id="UP000009229">
    <property type="component" value="Chromosome"/>
</dbReference>
<evidence type="ECO:0000313" key="2">
    <source>
        <dbReference type="Proteomes" id="UP000009229"/>
    </source>
</evidence>
<name>A0AAU8PNU4_DESK7</name>
<gene>
    <name evidence="1" type="ordered locus">Desku_0789</name>
</gene>
<dbReference type="AlphaFoldDB" id="A0AAU8PNU4"/>
<reference evidence="2" key="1">
    <citation type="submission" date="2011-05" db="EMBL/GenBank/DDBJ databases">
        <title>Complete sequence of Desulfotomaculum kuznetsovii DSM 6115.</title>
        <authorList>
            <person name="Lucas S."/>
            <person name="Han J."/>
            <person name="Lapidus A."/>
            <person name="Cheng J.-F."/>
            <person name="Goodwin L."/>
            <person name="Pitluck S."/>
            <person name="Peters L."/>
            <person name="Mikhailova N."/>
            <person name="Lu M."/>
            <person name="Saunders E."/>
            <person name="Han C."/>
            <person name="Tapia R."/>
            <person name="Land M."/>
            <person name="Hauser L."/>
            <person name="Kyrpides N."/>
            <person name="Ivanova N."/>
            <person name="Pagani I."/>
            <person name="Nazina T."/>
            <person name="Ivanova A."/>
            <person name="Parshina S."/>
            <person name="Kuever J."/>
            <person name="Muyzer G."/>
            <person name="Plugge C."/>
            <person name="Stams A."/>
            <person name="Woyke T."/>
        </authorList>
    </citation>
    <scope>NUCLEOTIDE SEQUENCE [LARGE SCALE GENOMIC DNA]</scope>
    <source>
        <strain evidence="2">DSM 6115 / VKM B-1805 / 17</strain>
    </source>
</reference>
<evidence type="ECO:0008006" key="3">
    <source>
        <dbReference type="Google" id="ProtNLM"/>
    </source>
</evidence>
<sequence length="85" mass="9417">MRETLRELAAKHGPKKVRKFALSALGLERVRFREALEGVRQALLDAERLTAGAEFGYEDAARAVDLLEKAVHRVRCVANGMRGAV</sequence>